<dbReference type="SUPFAM" id="SSF52058">
    <property type="entry name" value="L domain-like"/>
    <property type="match status" value="1"/>
</dbReference>
<comment type="caution">
    <text evidence="1">The sequence shown here is derived from an EMBL/GenBank/DDBJ whole genome shotgun (WGS) entry which is preliminary data.</text>
</comment>
<keyword evidence="2" id="KW-1185">Reference proteome</keyword>
<reference evidence="1" key="1">
    <citation type="submission" date="2017-08" db="EMBL/GenBank/DDBJ databases">
        <authorList>
            <person name="Polle J.E."/>
            <person name="Barry K."/>
            <person name="Cushman J."/>
            <person name="Schmutz J."/>
            <person name="Tran D."/>
            <person name="Hathwaick L.T."/>
            <person name="Yim W.C."/>
            <person name="Jenkins J."/>
            <person name="Mckie-Krisberg Z.M."/>
            <person name="Prochnik S."/>
            <person name="Lindquist E."/>
            <person name="Dockter R.B."/>
            <person name="Adam C."/>
            <person name="Molina H."/>
            <person name="Bunkerborg J."/>
            <person name="Jin E."/>
            <person name="Buchheim M."/>
            <person name="Magnuson J."/>
        </authorList>
    </citation>
    <scope>NUCLEOTIDE SEQUENCE</scope>
    <source>
        <strain evidence="1">CCAP 19/18</strain>
    </source>
</reference>
<sequence length="305" mass="34041">MTRLSTLKLDHISHGQLSPLTSLQSLRHLSVIGFQPVGLEHVLSSVPLNTLDLDILDSHFPKLPPGERLASNTLVTLCINGNLYHRSDWLSMLDFPCLKFLHFKREISLWVHDPLENEDVLERAARVAGWLGKQGLTWTGKVDGFSLRCYHASQPFKSASFCTALFKRLFVMAHQLGSICKLSLGAIKLSHASLRDMATLFPHVSHLTLSHLGLCSPLALPDFLAYLPLLTSVEVYGVMYTDMGEVGVHVVMSEDLHALLCAARDGRRELSLHTWDYVIGSELEATWGAEASKQPLHAPVRLFRY</sequence>
<gene>
    <name evidence="1" type="ORF">DUNSADRAFT_8841</name>
</gene>
<name>A0ABQ7H5M1_DUNSA</name>
<organism evidence="1 2">
    <name type="scientific">Dunaliella salina</name>
    <name type="common">Green alga</name>
    <name type="synonym">Protococcus salinus</name>
    <dbReference type="NCBI Taxonomy" id="3046"/>
    <lineage>
        <taxon>Eukaryota</taxon>
        <taxon>Viridiplantae</taxon>
        <taxon>Chlorophyta</taxon>
        <taxon>core chlorophytes</taxon>
        <taxon>Chlorophyceae</taxon>
        <taxon>CS clade</taxon>
        <taxon>Chlamydomonadales</taxon>
        <taxon>Dunaliellaceae</taxon>
        <taxon>Dunaliella</taxon>
    </lineage>
</organism>
<evidence type="ECO:0000313" key="1">
    <source>
        <dbReference type="EMBL" id="KAF5842154.1"/>
    </source>
</evidence>
<protein>
    <recommendedName>
        <fullName evidence="3">Encoded protein</fullName>
    </recommendedName>
</protein>
<accession>A0ABQ7H5M1</accession>
<dbReference type="Proteomes" id="UP000815325">
    <property type="component" value="Unassembled WGS sequence"/>
</dbReference>
<proteinExistence type="predicted"/>
<evidence type="ECO:0008006" key="3">
    <source>
        <dbReference type="Google" id="ProtNLM"/>
    </source>
</evidence>
<dbReference type="EMBL" id="MU069467">
    <property type="protein sequence ID" value="KAF5842154.1"/>
    <property type="molecule type" value="Genomic_DNA"/>
</dbReference>
<evidence type="ECO:0000313" key="2">
    <source>
        <dbReference type="Proteomes" id="UP000815325"/>
    </source>
</evidence>